<comment type="similarity">
    <text evidence="1">Belongs to the HypE family.</text>
</comment>
<proteinExistence type="inferred from homology"/>
<evidence type="ECO:0000313" key="5">
    <source>
        <dbReference type="Proteomes" id="UP000278149"/>
    </source>
</evidence>
<dbReference type="InterPro" id="IPR016188">
    <property type="entry name" value="PurM-like_N"/>
</dbReference>
<accession>A0A3R9QPS2</accession>
<dbReference type="InterPro" id="IPR011854">
    <property type="entry name" value="HypE"/>
</dbReference>
<evidence type="ECO:0000256" key="1">
    <source>
        <dbReference type="ARBA" id="ARBA00006243"/>
    </source>
</evidence>
<dbReference type="SUPFAM" id="SSF55326">
    <property type="entry name" value="PurM N-terminal domain-like"/>
    <property type="match status" value="1"/>
</dbReference>
<feature type="domain" description="PurM-like N-terminal" evidence="2">
    <location>
        <begin position="35"/>
        <end position="139"/>
    </location>
</feature>
<dbReference type="GO" id="GO:0051604">
    <property type="term" value="P:protein maturation"/>
    <property type="evidence" value="ECO:0007669"/>
    <property type="project" value="TreeGrafter"/>
</dbReference>
<protein>
    <submittedName>
        <fullName evidence="4">AIR synthase</fullName>
    </submittedName>
</protein>
<reference evidence="4 5" key="1">
    <citation type="submission" date="2018-10" db="EMBL/GenBank/DDBJ databases">
        <title>Co-occurring genomic capacity for anaerobic methane metabolism and dissimilatory sulfite reduction discovered in the Korarchaeota.</title>
        <authorList>
            <person name="Mckay L.J."/>
            <person name="Dlakic M."/>
            <person name="Fields M.W."/>
            <person name="Delmont T.O."/>
            <person name="Eren A.M."/>
            <person name="Jay Z.J."/>
            <person name="Klingelsmith K.B."/>
            <person name="Rusch D.B."/>
            <person name="Inskeep W.P."/>
        </authorList>
    </citation>
    <scope>NUCLEOTIDE SEQUENCE [LARGE SCALE GENOMIC DNA]</scope>
    <source>
        <strain evidence="4 5">WS</strain>
    </source>
</reference>
<dbReference type="PIRSF" id="PIRSF005644">
    <property type="entry name" value="Hdrgns_mtr_HypE"/>
    <property type="match status" value="1"/>
</dbReference>
<evidence type="ECO:0000259" key="3">
    <source>
        <dbReference type="Pfam" id="PF02769"/>
    </source>
</evidence>
<dbReference type="InterPro" id="IPR036676">
    <property type="entry name" value="PurM-like_C_sf"/>
</dbReference>
<dbReference type="Proteomes" id="UP000278149">
    <property type="component" value="Unassembled WGS sequence"/>
</dbReference>
<sequence length="333" mass="35870">MKLRGKLPPDFLAGEIFSRLPLPSEEDVILGPSIGEDAAILRVGDELLAIHSDPVTGGGKLAGWLSVFVASNDIATRGVRPRWLLPVFLFREGADESEILSLVEQVGDAARRVGASIVGGHTEVTPNLGFNIVVTTAMGLGRRVLNTRDAKLGDLIVLTKECALEGTAILSTELFNELKSRGIDEELLKRAGSFIEDISVLKESIIASKFEGVHSMHDPTEGGVLGGVQELAIASGLGFRIYEDRIPLREETVAICDALKVDPLKLISSGSLLIAVSRESVDELISALEREGVRASVIGELTDRESGMILLRKDGSSERISEPVMDELWRLLS</sequence>
<dbReference type="EMBL" id="RCOR01000044">
    <property type="protein sequence ID" value="RSN67367.1"/>
    <property type="molecule type" value="Genomic_DNA"/>
</dbReference>
<organism evidence="4 5">
    <name type="scientific">Candidatus Korarchaeum cryptofilum</name>
    <dbReference type="NCBI Taxonomy" id="498846"/>
    <lineage>
        <taxon>Archaea</taxon>
        <taxon>Thermoproteota</taxon>
        <taxon>Candidatus Korarchaeia</taxon>
        <taxon>Candidatus Korarchaeales</taxon>
        <taxon>Candidatus Korarchaeaceae</taxon>
        <taxon>Candidatus Korarchaeum</taxon>
    </lineage>
</organism>
<dbReference type="PANTHER" id="PTHR30303">
    <property type="entry name" value="HYDROGENASE ISOENZYMES FORMATION PROTEIN HYPE"/>
    <property type="match status" value="1"/>
</dbReference>
<dbReference type="AlphaFoldDB" id="A0A3R9QPS2"/>
<dbReference type="InterPro" id="IPR036921">
    <property type="entry name" value="PurM-like_N_sf"/>
</dbReference>
<comment type="caution">
    <text evidence="4">The sequence shown here is derived from an EMBL/GenBank/DDBJ whole genome shotgun (WGS) entry which is preliminary data.</text>
</comment>
<name>A0A3R9QPS2_9CREN</name>
<gene>
    <name evidence="4" type="ORF">D9Q81_08530</name>
</gene>
<dbReference type="PANTHER" id="PTHR30303:SF4">
    <property type="entry name" value="HYDROGENASE EXPRESSION_FORMATION PROTEIN HYPE"/>
    <property type="match status" value="1"/>
</dbReference>
<dbReference type="Gene3D" id="3.30.1330.10">
    <property type="entry name" value="PurM-like, N-terminal domain"/>
    <property type="match status" value="1"/>
</dbReference>
<dbReference type="GeneID" id="6093514"/>
<dbReference type="Pfam" id="PF02769">
    <property type="entry name" value="AIRS_C"/>
    <property type="match status" value="1"/>
</dbReference>
<evidence type="ECO:0000259" key="2">
    <source>
        <dbReference type="Pfam" id="PF00586"/>
    </source>
</evidence>
<dbReference type="OMA" id="HAMHDPT"/>
<dbReference type="RefSeq" id="WP_012308882.1">
    <property type="nucleotide sequence ID" value="NZ_RCOR01000044.1"/>
</dbReference>
<feature type="domain" description="PurM-like C-terminal" evidence="3">
    <location>
        <begin position="153"/>
        <end position="306"/>
    </location>
</feature>
<dbReference type="InterPro" id="IPR010918">
    <property type="entry name" value="PurM-like_C_dom"/>
</dbReference>
<dbReference type="Gene3D" id="3.90.650.10">
    <property type="entry name" value="PurM-like C-terminal domain"/>
    <property type="match status" value="1"/>
</dbReference>
<dbReference type="Pfam" id="PF00586">
    <property type="entry name" value="AIRS"/>
    <property type="match status" value="1"/>
</dbReference>
<dbReference type="SUPFAM" id="SSF56042">
    <property type="entry name" value="PurM C-terminal domain-like"/>
    <property type="match status" value="1"/>
</dbReference>
<dbReference type="CDD" id="cd06061">
    <property type="entry name" value="PurM-like1"/>
    <property type="match status" value="1"/>
</dbReference>
<evidence type="ECO:0000313" key="4">
    <source>
        <dbReference type="EMBL" id="RSN67367.1"/>
    </source>
</evidence>